<dbReference type="AlphaFoldDB" id="A0AAN8RC15"/>
<keyword evidence="9" id="KW-1185">Reference proteome</keyword>
<evidence type="ECO:0000259" key="7">
    <source>
        <dbReference type="Pfam" id="PF00206"/>
    </source>
</evidence>
<accession>A0AAN8RC15</accession>
<evidence type="ECO:0000256" key="1">
    <source>
        <dbReference type="ARBA" id="ARBA00000985"/>
    </source>
</evidence>
<reference evidence="8 9" key="1">
    <citation type="submission" date="2019-10" db="EMBL/GenBank/DDBJ databases">
        <authorList>
            <person name="Palmer J.M."/>
        </authorList>
    </citation>
    <scope>NUCLEOTIDE SEQUENCE [LARGE SCALE GENOMIC DNA]</scope>
    <source>
        <strain evidence="8 9">TWF718</strain>
    </source>
</reference>
<dbReference type="NCBIfam" id="TIGR00838">
    <property type="entry name" value="argH"/>
    <property type="match status" value="1"/>
</dbReference>
<comment type="pathway">
    <text evidence="2">Amino-acid biosynthesis; L-arginine biosynthesis; L-arginine from L-ornithine and carbamoyl phosphate: step 3/3.</text>
</comment>
<dbReference type="InterPro" id="IPR008948">
    <property type="entry name" value="L-Aspartase-like"/>
</dbReference>
<evidence type="ECO:0000256" key="5">
    <source>
        <dbReference type="ARBA" id="ARBA00019698"/>
    </source>
</evidence>
<gene>
    <name evidence="8" type="primary">ARG4_2</name>
    <name evidence="8" type="ORF">TWF718_007925</name>
</gene>
<comment type="similarity">
    <text evidence="3">Belongs to the lyase 1 family. Argininosuccinate lyase subfamily.</text>
</comment>
<proteinExistence type="inferred from homology"/>
<dbReference type="EC" id="4.3.2.1" evidence="4"/>
<dbReference type="InterPro" id="IPR020557">
    <property type="entry name" value="Fumarate_lyase_CS"/>
</dbReference>
<dbReference type="PRINTS" id="PR00145">
    <property type="entry name" value="ARGSUCLYASE"/>
</dbReference>
<dbReference type="Gene3D" id="1.20.200.10">
    <property type="entry name" value="Fumarase/aspartase (Central domain)"/>
    <property type="match status" value="1"/>
</dbReference>
<feature type="domain" description="Fumarate lyase N-terminal" evidence="7">
    <location>
        <begin position="15"/>
        <end position="311"/>
    </location>
</feature>
<dbReference type="SUPFAM" id="SSF48557">
    <property type="entry name" value="L-aspartase-like"/>
    <property type="match status" value="1"/>
</dbReference>
<evidence type="ECO:0000256" key="4">
    <source>
        <dbReference type="ARBA" id="ARBA00012338"/>
    </source>
</evidence>
<dbReference type="PRINTS" id="PR00149">
    <property type="entry name" value="FUMRATELYASE"/>
</dbReference>
<organism evidence="8 9">
    <name type="scientific">Orbilia javanica</name>
    <dbReference type="NCBI Taxonomy" id="47235"/>
    <lineage>
        <taxon>Eukaryota</taxon>
        <taxon>Fungi</taxon>
        <taxon>Dikarya</taxon>
        <taxon>Ascomycota</taxon>
        <taxon>Pezizomycotina</taxon>
        <taxon>Orbiliomycetes</taxon>
        <taxon>Orbiliales</taxon>
        <taxon>Orbiliaceae</taxon>
        <taxon>Orbilia</taxon>
    </lineage>
</organism>
<dbReference type="GO" id="GO:0004056">
    <property type="term" value="F:argininosuccinate lyase activity"/>
    <property type="evidence" value="ECO:0007669"/>
    <property type="project" value="UniProtKB-EC"/>
</dbReference>
<dbReference type="InterPro" id="IPR022761">
    <property type="entry name" value="Fumarate_lyase_N"/>
</dbReference>
<evidence type="ECO:0000313" key="8">
    <source>
        <dbReference type="EMBL" id="KAK6342522.1"/>
    </source>
</evidence>
<dbReference type="PROSITE" id="PS00163">
    <property type="entry name" value="FUMARATE_LYASES"/>
    <property type="match status" value="1"/>
</dbReference>
<evidence type="ECO:0000256" key="2">
    <source>
        <dbReference type="ARBA" id="ARBA00004941"/>
    </source>
</evidence>
<dbReference type="Proteomes" id="UP001313282">
    <property type="component" value="Unassembled WGS sequence"/>
</dbReference>
<keyword evidence="8" id="KW-0456">Lyase</keyword>
<dbReference type="GO" id="GO:0042450">
    <property type="term" value="P:L-arginine biosynthetic process via ornithine"/>
    <property type="evidence" value="ECO:0007669"/>
    <property type="project" value="InterPro"/>
</dbReference>
<dbReference type="FunFam" id="1.10.275.10:FF:000002">
    <property type="entry name" value="Argininosuccinate lyase"/>
    <property type="match status" value="1"/>
</dbReference>
<dbReference type="Gene3D" id="1.10.275.10">
    <property type="entry name" value="Fumarase/aspartase (N-terminal domain)"/>
    <property type="match status" value="1"/>
</dbReference>
<name>A0AAN8RC15_9PEZI</name>
<dbReference type="HAMAP" id="MF_00006">
    <property type="entry name" value="Arg_succ_lyase"/>
    <property type="match status" value="1"/>
</dbReference>
<dbReference type="PANTHER" id="PTHR43814">
    <property type="entry name" value="ARGININOSUCCINATE LYASE"/>
    <property type="match status" value="1"/>
</dbReference>
<evidence type="ECO:0000256" key="3">
    <source>
        <dbReference type="ARBA" id="ARBA00010755"/>
    </source>
</evidence>
<dbReference type="Pfam" id="PF00206">
    <property type="entry name" value="Lyase_1"/>
    <property type="match status" value="1"/>
</dbReference>
<dbReference type="CDD" id="cd01359">
    <property type="entry name" value="Argininosuccinate_lyase"/>
    <property type="match status" value="1"/>
</dbReference>
<dbReference type="GO" id="GO:0005829">
    <property type="term" value="C:cytosol"/>
    <property type="evidence" value="ECO:0007669"/>
    <property type="project" value="TreeGrafter"/>
</dbReference>
<protein>
    <recommendedName>
        <fullName evidence="5">Argininosuccinate lyase</fullName>
        <ecNumber evidence="4">4.3.2.1</ecNumber>
    </recommendedName>
    <alternativeName>
        <fullName evidence="6">Arginosuccinase</fullName>
    </alternativeName>
</protein>
<sequence>MASSQSTEEFKLWGGRFAGTTDPLMNIYNNCLSYDKTLYAHDIQGSQAYAKALHKAGLITEYERDQMVQGLDKVKEEWQAGIFVIKPVFDEDIHTANERRLQELTGPRISGKLHTGRSRNDQTTTDLRMWVRDTLISTERYLLDLIREIVSRASNEIDVIFPGYTQSQQALPIRWSHWLLSYGQMFLGDLQKLRQTRARVNRCPLGSGALSGNPFGVDREFLAKELGFEGVIPNSMVGVGDRDFVVEVLQWATMFMSHVSRLAEDMILYSTAEFKFLSLADDYSTGSSLMPQKKNSDSLELLRGKSGRVFGQMAGFMYTLKGLPSSYNKDLQEDKEPIFDCCSTVNDSIQIATGVIATLAIHPENMKVALSGSLMSKSCSKLAEANCLNNVSELDVDELREACGGLGEDIMEIFDYERIIERYGSIGGTAKNDVLLQIKEIDQCLQNLQN</sequence>
<dbReference type="FunFam" id="1.20.200.10:FF:000002">
    <property type="entry name" value="Argininosuccinate lyase"/>
    <property type="match status" value="1"/>
</dbReference>
<comment type="caution">
    <text evidence="8">The sequence shown here is derived from an EMBL/GenBank/DDBJ whole genome shotgun (WGS) entry which is preliminary data.</text>
</comment>
<dbReference type="InterPro" id="IPR009049">
    <property type="entry name" value="Argininosuccinate_lyase"/>
</dbReference>
<dbReference type="InterPro" id="IPR000362">
    <property type="entry name" value="Fumarate_lyase_fam"/>
</dbReference>
<evidence type="ECO:0000313" key="9">
    <source>
        <dbReference type="Proteomes" id="UP001313282"/>
    </source>
</evidence>
<dbReference type="PANTHER" id="PTHR43814:SF1">
    <property type="entry name" value="ARGININOSUCCINATE LYASE"/>
    <property type="match status" value="1"/>
</dbReference>
<evidence type="ECO:0000256" key="6">
    <source>
        <dbReference type="ARBA" id="ARBA00032749"/>
    </source>
</evidence>
<dbReference type="EMBL" id="JAVHNR010000005">
    <property type="protein sequence ID" value="KAK6342522.1"/>
    <property type="molecule type" value="Genomic_DNA"/>
</dbReference>
<comment type="catalytic activity">
    <reaction evidence="1">
        <text>2-(N(omega)-L-arginino)succinate = fumarate + L-arginine</text>
        <dbReference type="Rhea" id="RHEA:24020"/>
        <dbReference type="ChEBI" id="CHEBI:29806"/>
        <dbReference type="ChEBI" id="CHEBI:32682"/>
        <dbReference type="ChEBI" id="CHEBI:57472"/>
        <dbReference type="EC" id="4.3.2.1"/>
    </reaction>
</comment>
<dbReference type="InterPro" id="IPR024083">
    <property type="entry name" value="Fumarase/histidase_N"/>
</dbReference>